<accession>A0ABT9EHE9</accession>
<gene>
    <name evidence="2" type="ORF">Q5H91_04210</name>
</gene>
<keyword evidence="3" id="KW-1185">Reference proteome</keyword>
<dbReference type="EMBL" id="JAUUDS010000001">
    <property type="protein sequence ID" value="MDP1026406.1"/>
    <property type="molecule type" value="Genomic_DNA"/>
</dbReference>
<feature type="region of interest" description="Disordered" evidence="1">
    <location>
        <begin position="1"/>
        <end position="27"/>
    </location>
</feature>
<evidence type="ECO:0000313" key="2">
    <source>
        <dbReference type="EMBL" id="MDP1026406.1"/>
    </source>
</evidence>
<comment type="caution">
    <text evidence="2">The sequence shown here is derived from an EMBL/GenBank/DDBJ whole genome shotgun (WGS) entry which is preliminary data.</text>
</comment>
<organism evidence="2 3">
    <name type="scientific">Sphingomonas aurea</name>
    <dbReference type="NCBI Taxonomy" id="3063994"/>
    <lineage>
        <taxon>Bacteria</taxon>
        <taxon>Pseudomonadati</taxon>
        <taxon>Pseudomonadota</taxon>
        <taxon>Alphaproteobacteria</taxon>
        <taxon>Sphingomonadales</taxon>
        <taxon>Sphingomonadaceae</taxon>
        <taxon>Sphingomonas</taxon>
    </lineage>
</organism>
<reference evidence="2 3" key="1">
    <citation type="submission" date="2023-07" db="EMBL/GenBank/DDBJ databases">
        <authorList>
            <person name="Kim M.K."/>
        </authorList>
    </citation>
    <scope>NUCLEOTIDE SEQUENCE [LARGE SCALE GENOMIC DNA]</scope>
    <source>
        <strain evidence="2 3">KR1UV-12</strain>
    </source>
</reference>
<name>A0ABT9EHE9_9SPHN</name>
<evidence type="ECO:0000313" key="3">
    <source>
        <dbReference type="Proteomes" id="UP001230685"/>
    </source>
</evidence>
<sequence length="91" mass="9377">MADPFNGVFSGVSDPGERASVVVPSDTTDLTETPKSIYVGTGGDIAMIGDNEATGAAPVIWRNVPSGACLPFRPRRIRATGTTASDIVAIL</sequence>
<protein>
    <submittedName>
        <fullName evidence="2">Uncharacterized protein</fullName>
    </submittedName>
</protein>
<proteinExistence type="predicted"/>
<evidence type="ECO:0000256" key="1">
    <source>
        <dbReference type="SAM" id="MobiDB-lite"/>
    </source>
</evidence>
<dbReference type="RefSeq" id="WP_305171965.1">
    <property type="nucleotide sequence ID" value="NZ_JAUUDS010000001.1"/>
</dbReference>
<dbReference type="Proteomes" id="UP001230685">
    <property type="component" value="Unassembled WGS sequence"/>
</dbReference>